<comment type="caution">
    <text evidence="8">The sequence shown here is derived from an EMBL/GenBank/DDBJ whole genome shotgun (WGS) entry which is preliminary data.</text>
</comment>
<dbReference type="PRINTS" id="PR00723">
    <property type="entry name" value="SUBTILISIN"/>
</dbReference>
<evidence type="ECO:0000256" key="6">
    <source>
        <dbReference type="PROSITE-ProRule" id="PRU01240"/>
    </source>
</evidence>
<dbReference type="PANTHER" id="PTHR43806:SF11">
    <property type="entry name" value="CEREVISIN-RELATED"/>
    <property type="match status" value="1"/>
</dbReference>
<dbReference type="Gene3D" id="3.40.50.200">
    <property type="entry name" value="Peptidase S8/S53 domain"/>
    <property type="match status" value="1"/>
</dbReference>
<organism evidence="8 9">
    <name type="scientific">Paenibacillus monticola</name>
    <dbReference type="NCBI Taxonomy" id="2666075"/>
    <lineage>
        <taxon>Bacteria</taxon>
        <taxon>Bacillati</taxon>
        <taxon>Bacillota</taxon>
        <taxon>Bacilli</taxon>
        <taxon>Bacillales</taxon>
        <taxon>Paenibacillaceae</taxon>
        <taxon>Paenibacillus</taxon>
    </lineage>
</organism>
<protein>
    <submittedName>
        <fullName evidence="8">S8 family serine peptidase</fullName>
    </submittedName>
</protein>
<dbReference type="InterPro" id="IPR036852">
    <property type="entry name" value="Peptidase_S8/S53_dom_sf"/>
</dbReference>
<dbReference type="RefSeq" id="WP_154121821.1">
    <property type="nucleotide sequence ID" value="NZ_WJXB01000013.1"/>
</dbReference>
<evidence type="ECO:0000313" key="9">
    <source>
        <dbReference type="Proteomes" id="UP000463051"/>
    </source>
</evidence>
<dbReference type="GO" id="GO:0004252">
    <property type="term" value="F:serine-type endopeptidase activity"/>
    <property type="evidence" value="ECO:0007669"/>
    <property type="project" value="UniProtKB-UniRule"/>
</dbReference>
<feature type="active site" description="Charge relay system" evidence="5 6">
    <location>
        <position position="104"/>
    </location>
</feature>
<keyword evidence="4 6" id="KW-0720">Serine protease</keyword>
<evidence type="ECO:0000256" key="4">
    <source>
        <dbReference type="ARBA" id="ARBA00022825"/>
    </source>
</evidence>
<dbReference type="Pfam" id="PF00082">
    <property type="entry name" value="Peptidase_S8"/>
    <property type="match status" value="1"/>
</dbReference>
<keyword evidence="9" id="KW-1185">Reference proteome</keyword>
<dbReference type="PANTHER" id="PTHR43806">
    <property type="entry name" value="PEPTIDASE S8"/>
    <property type="match status" value="1"/>
</dbReference>
<dbReference type="Proteomes" id="UP000463051">
    <property type="component" value="Unassembled WGS sequence"/>
</dbReference>
<sequence length="375" mass="41129">MKNSLFRMFFLICLFVLLFIISYSYHPYLEPADEEILVSDNAFVSSKNINCVEREMDEKEAESKQTSDNIGFLTLNNVKKMVGVGNILEDKQKKQNPITVAILDSGIYPHQDLTSPNNRIVAFKDMVNGLEEPYDDNGHGTAIAGIIGGNGSQSSGTYSGIAPFVHFVAIKVLNFEGKASKKALLDGINWVIENKERYNIKILNISIGLPTDGYDDIAALADKAYESGIFIVTSVGNGKEEMSQTMYSPAISPSVVAVGAIQESEYRNDSNYSVASFSSSWTSPEGVAKPDLVAPGYHILSLQSDIYYKGEGGYSSSLLYSPFSGTSMSAAVVSGAVALLMTEHPEMSLHEIRKEVFLNCINLKEGYRYLHLKGR</sequence>
<name>A0A7X2L4D1_9BACL</name>
<dbReference type="AlphaFoldDB" id="A0A7X2L4D1"/>
<dbReference type="InterPro" id="IPR000209">
    <property type="entry name" value="Peptidase_S8/S53_dom"/>
</dbReference>
<dbReference type="InterPro" id="IPR023827">
    <property type="entry name" value="Peptidase_S8_Asp-AS"/>
</dbReference>
<dbReference type="CDD" id="cd07487">
    <property type="entry name" value="Peptidases_S8_1"/>
    <property type="match status" value="1"/>
</dbReference>
<dbReference type="SUPFAM" id="SSF52743">
    <property type="entry name" value="Subtilisin-like"/>
    <property type="match status" value="1"/>
</dbReference>
<dbReference type="InterPro" id="IPR015500">
    <property type="entry name" value="Peptidase_S8_subtilisin-rel"/>
</dbReference>
<evidence type="ECO:0000256" key="1">
    <source>
        <dbReference type="ARBA" id="ARBA00011073"/>
    </source>
</evidence>
<comment type="similarity">
    <text evidence="1 6">Belongs to the peptidase S8 family.</text>
</comment>
<gene>
    <name evidence="8" type="ORF">GJB61_25500</name>
</gene>
<accession>A0A7X2L4D1</accession>
<evidence type="ECO:0000256" key="5">
    <source>
        <dbReference type="PIRSR" id="PIRSR615500-1"/>
    </source>
</evidence>
<keyword evidence="2 6" id="KW-0645">Protease</keyword>
<reference evidence="8 9" key="1">
    <citation type="submission" date="2019-11" db="EMBL/GenBank/DDBJ databases">
        <title>Paenibacillus monticola sp. nov., a novel PGPR strain isolated from mountain sample in China.</title>
        <authorList>
            <person name="Zhao Q."/>
            <person name="Li H.-P."/>
            <person name="Zhang J.-L."/>
        </authorList>
    </citation>
    <scope>NUCLEOTIDE SEQUENCE [LARGE SCALE GENOMIC DNA]</scope>
    <source>
        <strain evidence="8 9">LC-T2</strain>
    </source>
</reference>
<evidence type="ECO:0000259" key="7">
    <source>
        <dbReference type="Pfam" id="PF00082"/>
    </source>
</evidence>
<evidence type="ECO:0000313" key="8">
    <source>
        <dbReference type="EMBL" id="MRN56334.1"/>
    </source>
</evidence>
<dbReference type="PROSITE" id="PS51892">
    <property type="entry name" value="SUBTILASE"/>
    <property type="match status" value="1"/>
</dbReference>
<dbReference type="PROSITE" id="PS00137">
    <property type="entry name" value="SUBTILASE_HIS"/>
    <property type="match status" value="1"/>
</dbReference>
<dbReference type="GO" id="GO:0006508">
    <property type="term" value="P:proteolysis"/>
    <property type="evidence" value="ECO:0007669"/>
    <property type="project" value="UniProtKB-KW"/>
</dbReference>
<feature type="domain" description="Peptidase S8/S53" evidence="7">
    <location>
        <begin position="98"/>
        <end position="354"/>
    </location>
</feature>
<keyword evidence="3 6" id="KW-0378">Hydrolase</keyword>
<evidence type="ECO:0000256" key="3">
    <source>
        <dbReference type="ARBA" id="ARBA00022801"/>
    </source>
</evidence>
<dbReference type="InterPro" id="IPR022398">
    <property type="entry name" value="Peptidase_S8_His-AS"/>
</dbReference>
<proteinExistence type="inferred from homology"/>
<dbReference type="InterPro" id="IPR050131">
    <property type="entry name" value="Peptidase_S8_subtilisin-like"/>
</dbReference>
<feature type="active site" description="Charge relay system" evidence="5 6">
    <location>
        <position position="139"/>
    </location>
</feature>
<feature type="active site" description="Charge relay system" evidence="5 6">
    <location>
        <position position="327"/>
    </location>
</feature>
<evidence type="ECO:0000256" key="2">
    <source>
        <dbReference type="ARBA" id="ARBA00022670"/>
    </source>
</evidence>
<dbReference type="EMBL" id="WJXB01000013">
    <property type="protein sequence ID" value="MRN56334.1"/>
    <property type="molecule type" value="Genomic_DNA"/>
</dbReference>
<dbReference type="PROSITE" id="PS00136">
    <property type="entry name" value="SUBTILASE_ASP"/>
    <property type="match status" value="1"/>
</dbReference>